<comment type="caution">
    <text evidence="6">The sequence shown here is derived from an EMBL/GenBank/DDBJ whole genome shotgun (WGS) entry which is preliminary data.</text>
</comment>
<comment type="similarity">
    <text evidence="2">Belongs to the universal stress protein A family.</text>
</comment>
<evidence type="ECO:0000256" key="2">
    <source>
        <dbReference type="ARBA" id="ARBA00008791"/>
    </source>
</evidence>
<evidence type="ECO:0000259" key="5">
    <source>
        <dbReference type="Pfam" id="PF00582"/>
    </source>
</evidence>
<dbReference type="PANTHER" id="PTHR47892:SF1">
    <property type="entry name" value="UNIVERSAL STRESS PROTEIN E"/>
    <property type="match status" value="1"/>
</dbReference>
<name>A0ABT7SXC1_9ALTE</name>
<evidence type="ECO:0000256" key="3">
    <source>
        <dbReference type="ARBA" id="ARBA00022490"/>
    </source>
</evidence>
<organism evidence="6 7">
    <name type="scientific">Alteromonas arenosi</name>
    <dbReference type="NCBI Taxonomy" id="3055817"/>
    <lineage>
        <taxon>Bacteria</taxon>
        <taxon>Pseudomonadati</taxon>
        <taxon>Pseudomonadota</taxon>
        <taxon>Gammaproteobacteria</taxon>
        <taxon>Alteromonadales</taxon>
        <taxon>Alteromonadaceae</taxon>
        <taxon>Alteromonas/Salinimonas group</taxon>
        <taxon>Alteromonas</taxon>
    </lineage>
</organism>
<sequence length="308" mass="33857">MATYQNLLVVIDPESESQPALARACLLARKTRAKVTAFMCIYDFSYEMTTMLSHEERDAMRQAVLTDRAEWLQNICKTYDSPEEVETCVVWDNSVYSAAIKHAIQIKADLIIKAANSHDDLASLIFTPTDWHLLRKSPTSVLMVKQHDWPENGNVIAAVNVGTEDNQHQALNDKVTNTAKLITELLGARLHLVNAYPGTPLNLAIEIPEFDPQGYTSNVKHHHEKEMQAFAGRHGVHAEVTHVKQGLPEVAIPTVAADIDAELVVIGTIGRVGLSAALIGNTAEHVIDALNCDVLAIKPDGFQSPIKS</sequence>
<dbReference type="NCBIfam" id="NF008380">
    <property type="entry name" value="PRK11175.1"/>
    <property type="match status" value="1"/>
</dbReference>
<dbReference type="InterPro" id="IPR006015">
    <property type="entry name" value="Universal_stress_UspA"/>
</dbReference>
<dbReference type="EMBL" id="JAUCBP010000007">
    <property type="protein sequence ID" value="MDM7860827.1"/>
    <property type="molecule type" value="Genomic_DNA"/>
</dbReference>
<reference evidence="6 7" key="1">
    <citation type="submission" date="2023-06" db="EMBL/GenBank/DDBJ databases">
        <title>Alteromonas sp. ASW11-36 isolated from intertidal sand.</title>
        <authorList>
            <person name="Li Y."/>
        </authorList>
    </citation>
    <scope>NUCLEOTIDE SEQUENCE [LARGE SCALE GENOMIC DNA]</scope>
    <source>
        <strain evidence="6 7">ASW11-36</strain>
    </source>
</reference>
<accession>A0ABT7SXC1</accession>
<protein>
    <submittedName>
        <fullName evidence="6">Universal stress protein UspE</fullName>
    </submittedName>
</protein>
<feature type="domain" description="UspA" evidence="5">
    <location>
        <begin position="178"/>
        <end position="298"/>
    </location>
</feature>
<dbReference type="Gene3D" id="3.40.50.12370">
    <property type="match status" value="1"/>
</dbReference>
<evidence type="ECO:0000313" key="7">
    <source>
        <dbReference type="Proteomes" id="UP001234343"/>
    </source>
</evidence>
<feature type="domain" description="UspA" evidence="5">
    <location>
        <begin position="4"/>
        <end position="145"/>
    </location>
</feature>
<dbReference type="PRINTS" id="PR01438">
    <property type="entry name" value="UNVRSLSTRESS"/>
</dbReference>
<dbReference type="RefSeq" id="WP_289365111.1">
    <property type="nucleotide sequence ID" value="NZ_JAUCBP010000007.1"/>
</dbReference>
<proteinExistence type="inferred from homology"/>
<gene>
    <name evidence="6" type="primary">uspE</name>
    <name evidence="6" type="ORF">QTP81_09490</name>
</gene>
<dbReference type="Proteomes" id="UP001234343">
    <property type="component" value="Unassembled WGS sequence"/>
</dbReference>
<keyword evidence="3" id="KW-0963">Cytoplasm</keyword>
<dbReference type="CDD" id="cd23660">
    <property type="entry name" value="USP-E_repeat2"/>
    <property type="match status" value="1"/>
</dbReference>
<comment type="function">
    <text evidence="4">Required for resistance to DNA-damaging agents.</text>
</comment>
<dbReference type="Pfam" id="PF00582">
    <property type="entry name" value="Usp"/>
    <property type="match status" value="2"/>
</dbReference>
<evidence type="ECO:0000313" key="6">
    <source>
        <dbReference type="EMBL" id="MDM7860827.1"/>
    </source>
</evidence>
<evidence type="ECO:0000256" key="4">
    <source>
        <dbReference type="ARBA" id="ARBA00037131"/>
    </source>
</evidence>
<dbReference type="SUPFAM" id="SSF52402">
    <property type="entry name" value="Adenine nucleotide alpha hydrolases-like"/>
    <property type="match status" value="2"/>
</dbReference>
<dbReference type="InterPro" id="IPR006016">
    <property type="entry name" value="UspA"/>
</dbReference>
<evidence type="ECO:0000256" key="1">
    <source>
        <dbReference type="ARBA" id="ARBA00004496"/>
    </source>
</evidence>
<keyword evidence="7" id="KW-1185">Reference proteome</keyword>
<dbReference type="PANTHER" id="PTHR47892">
    <property type="entry name" value="UNIVERSAL STRESS PROTEIN E"/>
    <property type="match status" value="1"/>
</dbReference>
<comment type="subcellular location">
    <subcellularLocation>
        <location evidence="1">Cytoplasm</location>
    </subcellularLocation>
</comment>